<organism evidence="2 3">
    <name type="scientific">Piromyces finnis</name>
    <dbReference type="NCBI Taxonomy" id="1754191"/>
    <lineage>
        <taxon>Eukaryota</taxon>
        <taxon>Fungi</taxon>
        <taxon>Fungi incertae sedis</taxon>
        <taxon>Chytridiomycota</taxon>
        <taxon>Chytridiomycota incertae sedis</taxon>
        <taxon>Neocallimastigomycetes</taxon>
        <taxon>Neocallimastigales</taxon>
        <taxon>Neocallimastigaceae</taxon>
        <taxon>Piromyces</taxon>
    </lineage>
</organism>
<name>A0A1Y1VC78_9FUNG</name>
<dbReference type="OrthoDB" id="10429173at2759"/>
<feature type="transmembrane region" description="Helical" evidence="1">
    <location>
        <begin position="12"/>
        <end position="31"/>
    </location>
</feature>
<feature type="transmembrane region" description="Helical" evidence="1">
    <location>
        <begin position="497"/>
        <end position="517"/>
    </location>
</feature>
<evidence type="ECO:0000313" key="2">
    <source>
        <dbReference type="EMBL" id="ORX51510.1"/>
    </source>
</evidence>
<comment type="caution">
    <text evidence="2">The sequence shown here is derived from an EMBL/GenBank/DDBJ whole genome shotgun (WGS) entry which is preliminary data.</text>
</comment>
<evidence type="ECO:0000256" key="1">
    <source>
        <dbReference type="SAM" id="Phobius"/>
    </source>
</evidence>
<keyword evidence="3" id="KW-1185">Reference proteome</keyword>
<feature type="transmembrane region" description="Helical" evidence="1">
    <location>
        <begin position="537"/>
        <end position="560"/>
    </location>
</feature>
<dbReference type="EMBL" id="MCFH01000018">
    <property type="protein sequence ID" value="ORX51510.1"/>
    <property type="molecule type" value="Genomic_DNA"/>
</dbReference>
<keyword evidence="1" id="KW-0812">Transmembrane</keyword>
<reference evidence="2 3" key="1">
    <citation type="submission" date="2016-08" db="EMBL/GenBank/DDBJ databases">
        <title>Genomes of anaerobic fungi encode conserved fungal cellulosomes for biomass hydrolysis.</title>
        <authorList>
            <consortium name="DOE Joint Genome Institute"/>
            <person name="Haitjema C.H."/>
            <person name="Gilmore S.P."/>
            <person name="Henske J.K."/>
            <person name="Solomon K.V."/>
            <person name="De Groot R."/>
            <person name="Kuo A."/>
            <person name="Mondo S.J."/>
            <person name="Salamov A.A."/>
            <person name="Labutti K."/>
            <person name="Zhao Z."/>
            <person name="Chiniquy J."/>
            <person name="Barry K."/>
            <person name="Brewer H.M."/>
            <person name="Purvine S.O."/>
            <person name="Wright A.T."/>
            <person name="Boxma B."/>
            <person name="Van Alen T."/>
            <person name="Hackstein J.H."/>
            <person name="Baker S.E."/>
            <person name="Grigoriev I.V."/>
            <person name="O'Malley M.A."/>
        </authorList>
    </citation>
    <scope>NUCLEOTIDE SEQUENCE [LARGE SCALE GENOMIC DNA]</scope>
    <source>
        <strain evidence="3">finn</strain>
    </source>
</reference>
<protein>
    <recommendedName>
        <fullName evidence="4">Periplasmic binding protein-like II</fullName>
    </recommendedName>
</protein>
<gene>
    <name evidence="2" type="ORF">BCR36DRAFT_351384</name>
</gene>
<dbReference type="SUPFAM" id="SSF53850">
    <property type="entry name" value="Periplasmic binding protein-like II"/>
    <property type="match status" value="1"/>
</dbReference>
<proteinExistence type="predicted"/>
<keyword evidence="1" id="KW-0472">Membrane</keyword>
<evidence type="ECO:0008006" key="4">
    <source>
        <dbReference type="Google" id="ProtNLM"/>
    </source>
</evidence>
<dbReference type="AlphaFoldDB" id="A0A1Y1VC78"/>
<keyword evidence="1" id="KW-1133">Transmembrane helix</keyword>
<accession>A0A1Y1VC78</accession>
<dbReference type="Proteomes" id="UP000193719">
    <property type="component" value="Unassembled WGS sequence"/>
</dbReference>
<dbReference type="STRING" id="1754191.A0A1Y1VC78"/>
<dbReference type="Gene3D" id="3.40.190.10">
    <property type="entry name" value="Periplasmic binding protein-like II"/>
    <property type="match status" value="1"/>
</dbReference>
<evidence type="ECO:0000313" key="3">
    <source>
        <dbReference type="Proteomes" id="UP000193719"/>
    </source>
</evidence>
<sequence length="638" mass="75253">MLLKFINIVNLYYFRIIILIIFQCFVVGVYSEKTIIRVGIKIPDNPMIEDFNKWAINYESLINEYLSINAKNKSIFNNVTISFDFYNGLISSNIDYGYEEITNGTVITNLKERVYDLMVIDDQILFNEDAFMEYYYYNCNFERKYSKKLFLDLTDYIDEESLNYHDSKILNRGKLNGKLYALPYESDFDNLYYDNENQKSKNITKSMESLTWDELIDSINESSSYPLRISLSYTENFLSTFMEYASSFHNLTKEYDPQFYKVFYNDTTNQLYKSFYEFLNKYTNRTIDNTLYESPEDALLSFLDGESIFYKGKASQMSSFKEFPNISSTLPPKYISSKFSNYLIINKQSEIDKSILVEIAKELTSKEIQLFKAKHFGNIPTFDFNDKSNIETYCEISEIQKEICQQLRQIKEINLRDIFKSKYSATYYEVSGYISYYFIEYLYEDEIDFNKISNLFKYSYEMVTTQMGCIFHISKTFFDLPPYSYIKKILILLFNQFSIDLIYIPMLVLTYRIYIIYNSNSLSIKYLVIFKCQSDYFPLFFFVEVIILCLIHAICIYILVGSRLLLVITLNSDIVPNEYDLKDFVPISTKEQYKLLVNKIRNFSTNLLTKYPNDSIGNSSSFQAGYSISIDNSAIMSS</sequence>
<reference evidence="2 3" key="2">
    <citation type="submission" date="2016-08" db="EMBL/GenBank/DDBJ databases">
        <title>Pervasive Adenine N6-methylation of Active Genes in Fungi.</title>
        <authorList>
            <consortium name="DOE Joint Genome Institute"/>
            <person name="Mondo S.J."/>
            <person name="Dannebaum R.O."/>
            <person name="Kuo R.C."/>
            <person name="Labutti K."/>
            <person name="Haridas S."/>
            <person name="Kuo A."/>
            <person name="Salamov A."/>
            <person name="Ahrendt S.R."/>
            <person name="Lipzen A."/>
            <person name="Sullivan W."/>
            <person name="Andreopoulos W.B."/>
            <person name="Clum A."/>
            <person name="Lindquist E."/>
            <person name="Daum C."/>
            <person name="Ramamoorthy G.K."/>
            <person name="Gryganskyi A."/>
            <person name="Culley D."/>
            <person name="Magnuson J.K."/>
            <person name="James T.Y."/>
            <person name="O'Malley M.A."/>
            <person name="Stajich J.E."/>
            <person name="Spatafora J.W."/>
            <person name="Visel A."/>
            <person name="Grigoriev I.V."/>
        </authorList>
    </citation>
    <scope>NUCLEOTIDE SEQUENCE [LARGE SCALE GENOMIC DNA]</scope>
    <source>
        <strain evidence="3">finn</strain>
    </source>
</reference>